<dbReference type="RefSeq" id="WP_274187251.1">
    <property type="nucleotide sequence ID" value="NZ_BAABHN010000023.1"/>
</dbReference>
<evidence type="ECO:0000256" key="1">
    <source>
        <dbReference type="SAM" id="MobiDB-lite"/>
    </source>
</evidence>
<dbReference type="Proteomes" id="UP001595909">
    <property type="component" value="Unassembled WGS sequence"/>
</dbReference>
<reference evidence="4" key="1">
    <citation type="journal article" date="2019" name="Int. J. Syst. Evol. Microbiol.">
        <title>The Global Catalogue of Microorganisms (GCM) 10K type strain sequencing project: providing services to taxonomists for standard genome sequencing and annotation.</title>
        <authorList>
            <consortium name="The Broad Institute Genomics Platform"/>
            <consortium name="The Broad Institute Genome Sequencing Center for Infectious Disease"/>
            <person name="Wu L."/>
            <person name="Ma J."/>
        </authorList>
    </citation>
    <scope>NUCLEOTIDE SEQUENCE [LARGE SCALE GENOMIC DNA]</scope>
    <source>
        <strain evidence="4">CCUG 50347</strain>
    </source>
</reference>
<dbReference type="GO" id="GO:0032259">
    <property type="term" value="P:methylation"/>
    <property type="evidence" value="ECO:0007669"/>
    <property type="project" value="UniProtKB-KW"/>
</dbReference>
<dbReference type="PANTHER" id="PTHR34203:SF15">
    <property type="entry name" value="SLL1173 PROTEIN"/>
    <property type="match status" value="1"/>
</dbReference>
<keyword evidence="4" id="KW-1185">Reference proteome</keyword>
<comment type="caution">
    <text evidence="3">The sequence shown here is derived from an EMBL/GenBank/DDBJ whole genome shotgun (WGS) entry which is preliminary data.</text>
</comment>
<feature type="domain" description="Methyltransferase FkbM" evidence="2">
    <location>
        <begin position="141"/>
        <end position="287"/>
    </location>
</feature>
<evidence type="ECO:0000259" key="2">
    <source>
        <dbReference type="Pfam" id="PF05050"/>
    </source>
</evidence>
<sequence>MTGKHAGAGRPTAAEPLGPTGPDDPGPDPRALDDVRPEVPLRDMAPLRRVQTVARWGLRQIGTRRGRRVVLRRVAFGMARSLTSVVAVDVAGEKYLVSTHDRAIGAITFSEGGLDLDLMTAALELVEARTGRALRGRTFVDIGANIGTATVPALVRFGAAGGVAIEPASNNLKLLRCNLIANELADRVVVVEAALSDSLGTAFLELGESNWGDHRVRASTSSGPARYGEDGRAVDEVRLVTFDSLVEDGTVDVTSIGVVWVDTQGHEAQVLAGAEALLASDVPVVIEYWPYGLRRADGLEQLHALIASRYRTVVDLRASAAKGRPVEFPASEIERLAPIYVGTSYTDLLLVS</sequence>
<dbReference type="InterPro" id="IPR029063">
    <property type="entry name" value="SAM-dependent_MTases_sf"/>
</dbReference>
<dbReference type="EMBL" id="JBHSIM010000023">
    <property type="protein sequence ID" value="MFC4833133.1"/>
    <property type="molecule type" value="Genomic_DNA"/>
</dbReference>
<gene>
    <name evidence="3" type="ORF">ACFPEL_12025</name>
</gene>
<accession>A0ABV9RG13</accession>
<dbReference type="Gene3D" id="3.40.50.150">
    <property type="entry name" value="Vaccinia Virus protein VP39"/>
    <property type="match status" value="1"/>
</dbReference>
<proteinExistence type="predicted"/>
<dbReference type="SUPFAM" id="SSF53335">
    <property type="entry name" value="S-adenosyl-L-methionine-dependent methyltransferases"/>
    <property type="match status" value="1"/>
</dbReference>
<evidence type="ECO:0000313" key="3">
    <source>
        <dbReference type="EMBL" id="MFC4833133.1"/>
    </source>
</evidence>
<name>A0ABV9RG13_9PSEU</name>
<protein>
    <submittedName>
        <fullName evidence="3">FkbM family methyltransferase</fullName>
    </submittedName>
</protein>
<dbReference type="GO" id="GO:0008168">
    <property type="term" value="F:methyltransferase activity"/>
    <property type="evidence" value="ECO:0007669"/>
    <property type="project" value="UniProtKB-KW"/>
</dbReference>
<organism evidence="3 4">
    <name type="scientific">Actinomycetospora chibensis</name>
    <dbReference type="NCBI Taxonomy" id="663606"/>
    <lineage>
        <taxon>Bacteria</taxon>
        <taxon>Bacillati</taxon>
        <taxon>Actinomycetota</taxon>
        <taxon>Actinomycetes</taxon>
        <taxon>Pseudonocardiales</taxon>
        <taxon>Pseudonocardiaceae</taxon>
        <taxon>Actinomycetospora</taxon>
    </lineage>
</organism>
<dbReference type="InterPro" id="IPR006342">
    <property type="entry name" value="FkbM_mtfrase"/>
</dbReference>
<keyword evidence="3" id="KW-0489">Methyltransferase</keyword>
<dbReference type="Pfam" id="PF05050">
    <property type="entry name" value="Methyltransf_21"/>
    <property type="match status" value="1"/>
</dbReference>
<dbReference type="InterPro" id="IPR052514">
    <property type="entry name" value="SAM-dependent_MTase"/>
</dbReference>
<dbReference type="NCBIfam" id="TIGR01444">
    <property type="entry name" value="fkbM_fam"/>
    <property type="match status" value="1"/>
</dbReference>
<dbReference type="PANTHER" id="PTHR34203">
    <property type="entry name" value="METHYLTRANSFERASE, FKBM FAMILY PROTEIN"/>
    <property type="match status" value="1"/>
</dbReference>
<feature type="region of interest" description="Disordered" evidence="1">
    <location>
        <begin position="1"/>
        <end position="35"/>
    </location>
</feature>
<keyword evidence="3" id="KW-0808">Transferase</keyword>
<evidence type="ECO:0000313" key="4">
    <source>
        <dbReference type="Proteomes" id="UP001595909"/>
    </source>
</evidence>